<sequence>MDVDMNTTTNATATNATATNATATPATTSNNTDNAVVGKSQFQLDLEKRQFDSLPWVEKYRPKSIDDLIAHEDITATINKLISNNTLPHLLFYGPPGTGKTSTIQAIARKLYGDNYSRMVLELNASDDRGIDVVRDQIKTFASSMFFFKTSVPYKLIILDEADSMTNIAQTALRRVIEKYTKTTRFCIVCNYVIKIIPALQSRCTRFRFGPLPTAPTEVRLKEIIEKEKVNVTKDGLESILVLGEGDMRKCLNILQSVSMTSKVIDKESIYRCTGYPMQEDIALMVDWLLNEEYASAYKNIIDLKKKKGLSLTDIIKDLQIFLVQVDLDNKTMCRILKDLSDVEYNLATGANEKLQLGFLIGSFQLVRDD</sequence>
<dbReference type="Proteomes" id="UP000695562">
    <property type="component" value="Unassembled WGS sequence"/>
</dbReference>
<dbReference type="InterPro" id="IPR003959">
    <property type="entry name" value="ATPase_AAA_core"/>
</dbReference>
<evidence type="ECO:0000313" key="10">
    <source>
        <dbReference type="Proteomes" id="UP000695562"/>
    </source>
</evidence>
<comment type="subcellular location">
    <subcellularLocation>
        <location evidence="1">Nucleus</location>
    </subcellularLocation>
</comment>
<comment type="similarity">
    <text evidence="2">Belongs to the activator 1 small subunits family.</text>
</comment>
<dbReference type="SMART" id="SM00382">
    <property type="entry name" value="AAA"/>
    <property type="match status" value="1"/>
</dbReference>
<dbReference type="Pfam" id="PF00004">
    <property type="entry name" value="AAA"/>
    <property type="match status" value="1"/>
</dbReference>
<evidence type="ECO:0000259" key="8">
    <source>
        <dbReference type="SMART" id="SM00382"/>
    </source>
</evidence>
<dbReference type="EMBL" id="AJWJ01000145">
    <property type="protein sequence ID" value="KAF2074472.1"/>
    <property type="molecule type" value="Genomic_DNA"/>
</dbReference>
<protein>
    <recommendedName>
        <fullName evidence="8">AAA+ ATPase domain-containing protein</fullName>
    </recommendedName>
</protein>
<dbReference type="SUPFAM" id="SSF52540">
    <property type="entry name" value="P-loop containing nucleoside triphosphate hydrolases"/>
    <property type="match status" value="1"/>
</dbReference>
<dbReference type="InterPro" id="IPR013748">
    <property type="entry name" value="Rep_factorC_C"/>
</dbReference>
<evidence type="ECO:0000256" key="2">
    <source>
        <dbReference type="ARBA" id="ARBA00005378"/>
    </source>
</evidence>
<name>A0A8J4PX45_9MYCE</name>
<keyword evidence="4" id="KW-0547">Nucleotide-binding</keyword>
<dbReference type="GO" id="GO:0003677">
    <property type="term" value="F:DNA binding"/>
    <property type="evidence" value="ECO:0007669"/>
    <property type="project" value="InterPro"/>
</dbReference>
<dbReference type="GO" id="GO:0016887">
    <property type="term" value="F:ATP hydrolysis activity"/>
    <property type="evidence" value="ECO:0007669"/>
    <property type="project" value="InterPro"/>
</dbReference>
<dbReference type="Pfam" id="PF08542">
    <property type="entry name" value="Rep_fac_C"/>
    <property type="match status" value="1"/>
</dbReference>
<dbReference type="GO" id="GO:0005634">
    <property type="term" value="C:nucleus"/>
    <property type="evidence" value="ECO:0007669"/>
    <property type="project" value="UniProtKB-SubCell"/>
</dbReference>
<dbReference type="InterPro" id="IPR003593">
    <property type="entry name" value="AAA+_ATPase"/>
</dbReference>
<keyword evidence="3" id="KW-0235">DNA replication</keyword>
<dbReference type="NCBIfam" id="NF001679">
    <property type="entry name" value="PRK00440.1"/>
    <property type="match status" value="1"/>
</dbReference>
<gene>
    <name evidence="9" type="ORF">CYY_004217</name>
</gene>
<evidence type="ECO:0000256" key="1">
    <source>
        <dbReference type="ARBA" id="ARBA00004123"/>
    </source>
</evidence>
<dbReference type="GO" id="GO:0006281">
    <property type="term" value="P:DNA repair"/>
    <property type="evidence" value="ECO:0007669"/>
    <property type="project" value="TreeGrafter"/>
</dbReference>
<dbReference type="FunFam" id="3.40.50.300:FF:000129">
    <property type="entry name" value="Replication factor C subunit 5"/>
    <property type="match status" value="1"/>
</dbReference>
<organism evidence="9 10">
    <name type="scientific">Polysphondylium violaceum</name>
    <dbReference type="NCBI Taxonomy" id="133409"/>
    <lineage>
        <taxon>Eukaryota</taxon>
        <taxon>Amoebozoa</taxon>
        <taxon>Evosea</taxon>
        <taxon>Eumycetozoa</taxon>
        <taxon>Dictyostelia</taxon>
        <taxon>Dictyosteliales</taxon>
        <taxon>Dictyosteliaceae</taxon>
        <taxon>Polysphondylium</taxon>
    </lineage>
</organism>
<evidence type="ECO:0000256" key="4">
    <source>
        <dbReference type="ARBA" id="ARBA00022741"/>
    </source>
</evidence>
<dbReference type="InterPro" id="IPR047854">
    <property type="entry name" value="RFC_lid"/>
</dbReference>
<dbReference type="InterPro" id="IPR027417">
    <property type="entry name" value="P-loop_NTPase"/>
</dbReference>
<dbReference type="Gene3D" id="1.20.272.10">
    <property type="match status" value="1"/>
</dbReference>
<dbReference type="AlphaFoldDB" id="A0A8J4PX45"/>
<keyword evidence="6" id="KW-0539">Nucleus</keyword>
<dbReference type="PANTHER" id="PTHR11669:SF9">
    <property type="entry name" value="REPLICATION FACTOR C SUBUNIT 5"/>
    <property type="match status" value="1"/>
</dbReference>
<keyword evidence="5" id="KW-0067">ATP-binding</keyword>
<reference evidence="9" key="1">
    <citation type="submission" date="2020-01" db="EMBL/GenBank/DDBJ databases">
        <title>Development of genomics and gene disruption for Polysphondylium violaceum indicates a role for the polyketide synthase stlB in stalk morphogenesis.</title>
        <authorList>
            <person name="Narita B."/>
            <person name="Kawabe Y."/>
            <person name="Kin K."/>
            <person name="Saito T."/>
            <person name="Gibbs R."/>
            <person name="Kuspa A."/>
            <person name="Muzny D."/>
            <person name="Queller D."/>
            <person name="Richards S."/>
            <person name="Strassman J."/>
            <person name="Sucgang R."/>
            <person name="Worley K."/>
            <person name="Schaap P."/>
        </authorList>
    </citation>
    <scope>NUCLEOTIDE SEQUENCE</scope>
    <source>
        <strain evidence="9">QSvi11</strain>
    </source>
</reference>
<dbReference type="SUPFAM" id="SSF48019">
    <property type="entry name" value="post-AAA+ oligomerization domain-like"/>
    <property type="match status" value="1"/>
</dbReference>
<dbReference type="Gene3D" id="1.10.8.60">
    <property type="match status" value="1"/>
</dbReference>
<dbReference type="InterPro" id="IPR008921">
    <property type="entry name" value="DNA_pol3_clamp-load_cplx_C"/>
</dbReference>
<dbReference type="PANTHER" id="PTHR11669">
    <property type="entry name" value="REPLICATION FACTOR C / DNA POLYMERASE III GAMMA-TAU SUBUNIT"/>
    <property type="match status" value="1"/>
</dbReference>
<dbReference type="GO" id="GO:0006261">
    <property type="term" value="P:DNA-templated DNA replication"/>
    <property type="evidence" value="ECO:0007669"/>
    <property type="project" value="TreeGrafter"/>
</dbReference>
<comment type="subunit">
    <text evidence="7">Heteropentamer of various rfc subunits that forms a complex (RFC) with PCNA in the presence of ATP.</text>
</comment>
<evidence type="ECO:0000256" key="7">
    <source>
        <dbReference type="ARBA" id="ARBA00064497"/>
    </source>
</evidence>
<evidence type="ECO:0000256" key="5">
    <source>
        <dbReference type="ARBA" id="ARBA00022840"/>
    </source>
</evidence>
<proteinExistence type="inferred from homology"/>
<evidence type="ECO:0000313" key="9">
    <source>
        <dbReference type="EMBL" id="KAF2074472.1"/>
    </source>
</evidence>
<dbReference type="GO" id="GO:0005663">
    <property type="term" value="C:DNA replication factor C complex"/>
    <property type="evidence" value="ECO:0007669"/>
    <property type="project" value="TreeGrafter"/>
</dbReference>
<dbReference type="GO" id="GO:0005524">
    <property type="term" value="F:ATP binding"/>
    <property type="evidence" value="ECO:0007669"/>
    <property type="project" value="UniProtKB-KW"/>
</dbReference>
<dbReference type="CDD" id="cd00009">
    <property type="entry name" value="AAA"/>
    <property type="match status" value="1"/>
</dbReference>
<dbReference type="FunFam" id="1.10.8.60:FF:000012">
    <property type="entry name" value="Replication factor C subunit 4"/>
    <property type="match status" value="1"/>
</dbReference>
<dbReference type="CDD" id="cd18140">
    <property type="entry name" value="HLD_clamp_RFC"/>
    <property type="match status" value="1"/>
</dbReference>
<comment type="caution">
    <text evidence="9">The sequence shown here is derived from an EMBL/GenBank/DDBJ whole genome shotgun (WGS) entry which is preliminary data.</text>
</comment>
<evidence type="ECO:0000256" key="6">
    <source>
        <dbReference type="ARBA" id="ARBA00023242"/>
    </source>
</evidence>
<evidence type="ECO:0000256" key="3">
    <source>
        <dbReference type="ARBA" id="ARBA00022705"/>
    </source>
</evidence>
<dbReference type="Gene3D" id="3.40.50.300">
    <property type="entry name" value="P-loop containing nucleotide triphosphate hydrolases"/>
    <property type="match status" value="1"/>
</dbReference>
<feature type="domain" description="AAA+ ATPase" evidence="8">
    <location>
        <begin position="86"/>
        <end position="214"/>
    </location>
</feature>
<dbReference type="InterPro" id="IPR050238">
    <property type="entry name" value="DNA_Rep/Repair_Clamp_Loader"/>
</dbReference>
<keyword evidence="10" id="KW-1185">Reference proteome</keyword>
<dbReference type="GO" id="GO:0003689">
    <property type="term" value="F:DNA clamp loader activity"/>
    <property type="evidence" value="ECO:0007669"/>
    <property type="project" value="TreeGrafter"/>
</dbReference>
<dbReference type="OrthoDB" id="10254700at2759"/>
<accession>A0A8J4PX45</accession>
<dbReference type="FunFam" id="1.20.272.10:FF:000004">
    <property type="entry name" value="Replication factor C subunit 5"/>
    <property type="match status" value="1"/>
</dbReference>